<evidence type="ECO:0000256" key="2">
    <source>
        <dbReference type="SAM" id="SignalP"/>
    </source>
</evidence>
<evidence type="ECO:0008006" key="5">
    <source>
        <dbReference type="Google" id="ProtNLM"/>
    </source>
</evidence>
<sequence>MRLRALAALVLTAAAVGQPLAAQAHLPDPSAAAATQAHHLDRSTGATPHAHLPKRSTTVTPQTHHPSRPTSYVVSTTPGDTPEGIEVTRGGTIYVTSVGTGAVFKGSVRDPRLRLWLAPGRDGRTSATGIHTDRWGRVLVAGAGTAKLFLYDARGRLLVARAAQEGAFLNDFVVVGNYVYVTDSANNQIWRATLTKHGLGKLEPWLTRDQIQPIPYFLNGIVSDGRVLLVGEQGQDLTYRIDLRTKQVRPLEVDGILSGDGYLLEGCRLYAVYNAGGGKYVTRLAILDHTLTRATLRADSQPGAPGATPTTIARDGNRLLWVNSQLDVAPGTPPYTVSVVPGLL</sequence>
<evidence type="ECO:0000313" key="4">
    <source>
        <dbReference type="Proteomes" id="UP000549971"/>
    </source>
</evidence>
<evidence type="ECO:0000313" key="3">
    <source>
        <dbReference type="EMBL" id="MBB5839784.1"/>
    </source>
</evidence>
<dbReference type="AlphaFoldDB" id="A0A7W9JD49"/>
<keyword evidence="4" id="KW-1185">Reference proteome</keyword>
<organism evidence="3 4">
    <name type="scientific">Kribbella italica</name>
    <dbReference type="NCBI Taxonomy" id="1540520"/>
    <lineage>
        <taxon>Bacteria</taxon>
        <taxon>Bacillati</taxon>
        <taxon>Actinomycetota</taxon>
        <taxon>Actinomycetes</taxon>
        <taxon>Propionibacteriales</taxon>
        <taxon>Kribbellaceae</taxon>
        <taxon>Kribbella</taxon>
    </lineage>
</organism>
<dbReference type="InterPro" id="IPR011042">
    <property type="entry name" value="6-blade_b-propeller_TolB-like"/>
</dbReference>
<protein>
    <recommendedName>
        <fullName evidence="5">Superoxide dismutase</fullName>
    </recommendedName>
</protein>
<reference evidence="3 4" key="1">
    <citation type="submission" date="2020-08" db="EMBL/GenBank/DDBJ databases">
        <title>Sequencing the genomes of 1000 actinobacteria strains.</title>
        <authorList>
            <person name="Klenk H.-P."/>
        </authorList>
    </citation>
    <scope>NUCLEOTIDE SEQUENCE [LARGE SCALE GENOMIC DNA]</scope>
    <source>
        <strain evidence="3 4">DSM 28967</strain>
    </source>
</reference>
<dbReference type="RefSeq" id="WP_238356197.1">
    <property type="nucleotide sequence ID" value="NZ_JACHMY010000001.1"/>
</dbReference>
<keyword evidence="2" id="KW-0732">Signal</keyword>
<dbReference type="EMBL" id="JACHMY010000001">
    <property type="protein sequence ID" value="MBB5839784.1"/>
    <property type="molecule type" value="Genomic_DNA"/>
</dbReference>
<name>A0A7W9JD49_9ACTN</name>
<proteinExistence type="predicted"/>
<dbReference type="Gene3D" id="2.120.10.30">
    <property type="entry name" value="TolB, C-terminal domain"/>
    <property type="match status" value="1"/>
</dbReference>
<dbReference type="SUPFAM" id="SSF63825">
    <property type="entry name" value="YWTD domain"/>
    <property type="match status" value="1"/>
</dbReference>
<dbReference type="Proteomes" id="UP000549971">
    <property type="component" value="Unassembled WGS sequence"/>
</dbReference>
<accession>A0A7W9JD49</accession>
<feature type="chain" id="PRO_5030912175" description="Superoxide dismutase" evidence="2">
    <location>
        <begin position="25"/>
        <end position="344"/>
    </location>
</feature>
<evidence type="ECO:0000256" key="1">
    <source>
        <dbReference type="SAM" id="MobiDB-lite"/>
    </source>
</evidence>
<feature type="region of interest" description="Disordered" evidence="1">
    <location>
        <begin position="27"/>
        <end position="83"/>
    </location>
</feature>
<comment type="caution">
    <text evidence="3">The sequence shown here is derived from an EMBL/GenBank/DDBJ whole genome shotgun (WGS) entry which is preliminary data.</text>
</comment>
<feature type="signal peptide" evidence="2">
    <location>
        <begin position="1"/>
        <end position="24"/>
    </location>
</feature>
<feature type="compositionally biased region" description="Polar residues" evidence="1">
    <location>
        <begin position="55"/>
        <end position="79"/>
    </location>
</feature>
<gene>
    <name evidence="3" type="ORF">HDA39_006518</name>
</gene>